<dbReference type="EMBL" id="BK014662">
    <property type="protein sequence ID" value="DAD66609.1"/>
    <property type="molecule type" value="Genomic_DNA"/>
</dbReference>
<organism evidence="1">
    <name type="scientific">Myoviridae sp. ctPuP5</name>
    <dbReference type="NCBI Taxonomy" id="2823543"/>
    <lineage>
        <taxon>Viruses</taxon>
        <taxon>Duplodnaviria</taxon>
        <taxon>Heunggongvirae</taxon>
        <taxon>Uroviricota</taxon>
        <taxon>Caudoviricetes</taxon>
    </lineage>
</organism>
<sequence>MFPFRLHSVILFYVQNSHNFKFLIVSIISFSYATKIGILNLPCKLFELINLNRPKILSD</sequence>
<proteinExistence type="predicted"/>
<evidence type="ECO:0000313" key="1">
    <source>
        <dbReference type="EMBL" id="DAD66609.1"/>
    </source>
</evidence>
<reference evidence="1" key="1">
    <citation type="journal article" date="2021" name="Proc. Natl. Acad. Sci. U.S.A.">
        <title>A Catalog of Tens of Thousands of Viruses from Human Metagenomes Reveals Hidden Associations with Chronic Diseases.</title>
        <authorList>
            <person name="Tisza M.J."/>
            <person name="Buck C.B."/>
        </authorList>
    </citation>
    <scope>NUCLEOTIDE SEQUENCE</scope>
    <source>
        <strain evidence="1">CtPuP5</strain>
    </source>
</reference>
<accession>A0A8S5L9Q5</accession>
<protein>
    <submittedName>
        <fullName evidence="1">Uncharacterized protein</fullName>
    </submittedName>
</protein>
<name>A0A8S5L9Q5_9CAUD</name>